<evidence type="ECO:0000313" key="2">
    <source>
        <dbReference type="Proteomes" id="UP001180020"/>
    </source>
</evidence>
<protein>
    <submittedName>
        <fullName evidence="1">Uncharacterized protein</fullName>
    </submittedName>
</protein>
<dbReference type="EMBL" id="JAUJYO010000018">
    <property type="protein sequence ID" value="KAK1289240.1"/>
    <property type="molecule type" value="Genomic_DNA"/>
</dbReference>
<gene>
    <name evidence="1" type="ORF">QJS10_CPB18g00708</name>
</gene>
<evidence type="ECO:0000313" key="1">
    <source>
        <dbReference type="EMBL" id="KAK1289240.1"/>
    </source>
</evidence>
<accession>A0AAV9CKA0</accession>
<dbReference type="AlphaFoldDB" id="A0AAV9CKA0"/>
<comment type="caution">
    <text evidence="1">The sequence shown here is derived from an EMBL/GenBank/DDBJ whole genome shotgun (WGS) entry which is preliminary data.</text>
</comment>
<dbReference type="Proteomes" id="UP001180020">
    <property type="component" value="Unassembled WGS sequence"/>
</dbReference>
<sequence length="117" mass="13294">MTRQIVRSVTPTQKQWITSSAYAPQSFLCEGSSAMPRMKSISQPGTSRTENRVLKIVFPAALWGIWMARNKLTFAGQRFYVENAWDEIFMLISSWGRALAGAREVLLVDEMLHIDRG</sequence>
<keyword evidence="2" id="KW-1185">Reference proteome</keyword>
<reference evidence="1" key="2">
    <citation type="submission" date="2023-06" db="EMBL/GenBank/DDBJ databases">
        <authorList>
            <person name="Ma L."/>
            <person name="Liu K.-W."/>
            <person name="Li Z."/>
            <person name="Hsiao Y.-Y."/>
            <person name="Qi Y."/>
            <person name="Fu T."/>
            <person name="Tang G."/>
            <person name="Zhang D."/>
            <person name="Sun W.-H."/>
            <person name="Liu D.-K."/>
            <person name="Li Y."/>
            <person name="Chen G.-Z."/>
            <person name="Liu X.-D."/>
            <person name="Liao X.-Y."/>
            <person name="Jiang Y.-T."/>
            <person name="Yu X."/>
            <person name="Hao Y."/>
            <person name="Huang J."/>
            <person name="Zhao X.-W."/>
            <person name="Ke S."/>
            <person name="Chen Y.-Y."/>
            <person name="Wu W.-L."/>
            <person name="Hsu J.-L."/>
            <person name="Lin Y.-F."/>
            <person name="Huang M.-D."/>
            <person name="Li C.-Y."/>
            <person name="Huang L."/>
            <person name="Wang Z.-W."/>
            <person name="Zhao X."/>
            <person name="Zhong W.-Y."/>
            <person name="Peng D.-H."/>
            <person name="Ahmad S."/>
            <person name="Lan S."/>
            <person name="Zhang J.-S."/>
            <person name="Tsai W.-C."/>
            <person name="Van De Peer Y."/>
            <person name="Liu Z.-J."/>
        </authorList>
    </citation>
    <scope>NUCLEOTIDE SEQUENCE</scope>
    <source>
        <strain evidence="1">CP</strain>
        <tissue evidence="1">Leaves</tissue>
    </source>
</reference>
<reference evidence="1" key="1">
    <citation type="journal article" date="2023" name="Nat. Commun.">
        <title>Diploid and tetraploid genomes of Acorus and the evolution of monocots.</title>
        <authorList>
            <person name="Ma L."/>
            <person name="Liu K.W."/>
            <person name="Li Z."/>
            <person name="Hsiao Y.Y."/>
            <person name="Qi Y."/>
            <person name="Fu T."/>
            <person name="Tang G.D."/>
            <person name="Zhang D."/>
            <person name="Sun W.H."/>
            <person name="Liu D.K."/>
            <person name="Li Y."/>
            <person name="Chen G.Z."/>
            <person name="Liu X.D."/>
            <person name="Liao X.Y."/>
            <person name="Jiang Y.T."/>
            <person name="Yu X."/>
            <person name="Hao Y."/>
            <person name="Huang J."/>
            <person name="Zhao X.W."/>
            <person name="Ke S."/>
            <person name="Chen Y.Y."/>
            <person name="Wu W.L."/>
            <person name="Hsu J.L."/>
            <person name="Lin Y.F."/>
            <person name="Huang M.D."/>
            <person name="Li C.Y."/>
            <person name="Huang L."/>
            <person name="Wang Z.W."/>
            <person name="Zhao X."/>
            <person name="Zhong W.Y."/>
            <person name="Peng D.H."/>
            <person name="Ahmad S."/>
            <person name="Lan S."/>
            <person name="Zhang J.S."/>
            <person name="Tsai W.C."/>
            <person name="Van de Peer Y."/>
            <person name="Liu Z.J."/>
        </authorList>
    </citation>
    <scope>NUCLEOTIDE SEQUENCE</scope>
    <source>
        <strain evidence="1">CP</strain>
    </source>
</reference>
<proteinExistence type="predicted"/>
<organism evidence="1 2">
    <name type="scientific">Acorus calamus</name>
    <name type="common">Sweet flag</name>
    <dbReference type="NCBI Taxonomy" id="4465"/>
    <lineage>
        <taxon>Eukaryota</taxon>
        <taxon>Viridiplantae</taxon>
        <taxon>Streptophyta</taxon>
        <taxon>Embryophyta</taxon>
        <taxon>Tracheophyta</taxon>
        <taxon>Spermatophyta</taxon>
        <taxon>Magnoliopsida</taxon>
        <taxon>Liliopsida</taxon>
        <taxon>Acoraceae</taxon>
        <taxon>Acorus</taxon>
    </lineage>
</organism>
<name>A0AAV9CKA0_ACOCL</name>